<name>A0A1B2DHV1_9BACL</name>
<dbReference type="RefSeq" id="WP_099518490.1">
    <property type="nucleotide sequence ID" value="NZ_CP016808.1"/>
</dbReference>
<reference evidence="1" key="1">
    <citation type="submission" date="2016-08" db="EMBL/GenBank/DDBJ databases">
        <title>Complete Genome Seqeunce of Paenibacillus sp. BIHB 4019 from tea rhizoplane.</title>
        <authorList>
            <person name="Thakur R."/>
            <person name="Swarnkar M.K."/>
            <person name="Gulati A."/>
        </authorList>
    </citation>
    <scope>NUCLEOTIDE SEQUENCE [LARGE SCALE GENOMIC DNA]</scope>
    <source>
        <strain evidence="1">BIHB4019</strain>
    </source>
</reference>
<dbReference type="EMBL" id="CP016808">
    <property type="protein sequence ID" value="ANY67281.1"/>
    <property type="molecule type" value="Genomic_DNA"/>
</dbReference>
<sequence length="64" mass="7065">MTVATGTDQEIASKTHAHVLTRFKQSDKHTAMEIAYNYFLHDADAVNRALELAVAEHKPKGIGD</sequence>
<accession>A0A1B2DHV1</accession>
<evidence type="ECO:0000313" key="1">
    <source>
        <dbReference type="EMBL" id="ANY67281.1"/>
    </source>
</evidence>
<protein>
    <submittedName>
        <fullName evidence="1">Uncharacterized protein</fullName>
    </submittedName>
</protein>
<gene>
    <name evidence="1" type="ORF">BBD42_12965</name>
</gene>
<proteinExistence type="predicted"/>
<organism evidence="1">
    <name type="scientific">Paenibacillus sp. BIHB 4019</name>
    <dbReference type="NCBI Taxonomy" id="1870819"/>
    <lineage>
        <taxon>Bacteria</taxon>
        <taxon>Bacillati</taxon>
        <taxon>Bacillota</taxon>
        <taxon>Bacilli</taxon>
        <taxon>Bacillales</taxon>
        <taxon>Paenibacillaceae</taxon>
        <taxon>Paenibacillus</taxon>
    </lineage>
</organism>
<dbReference type="AlphaFoldDB" id="A0A1B2DHV1"/>